<protein>
    <recommendedName>
        <fullName evidence="7">Catechol-O-methyltransferase domain containing 1</fullName>
    </recommendedName>
</protein>
<evidence type="ECO:0008006" key="7">
    <source>
        <dbReference type="Google" id="ProtNLM"/>
    </source>
</evidence>
<keyword evidence="3" id="KW-0949">S-adenosyl-L-methionine</keyword>
<evidence type="ECO:0000313" key="6">
    <source>
        <dbReference type="Proteomes" id="UP001529510"/>
    </source>
</evidence>
<evidence type="ECO:0000256" key="3">
    <source>
        <dbReference type="ARBA" id="ARBA00022691"/>
    </source>
</evidence>
<dbReference type="Gene3D" id="3.40.50.150">
    <property type="entry name" value="Vaccinia Virus protein VP39"/>
    <property type="match status" value="1"/>
</dbReference>
<dbReference type="SUPFAM" id="SSF53335">
    <property type="entry name" value="S-adenosyl-L-methionine-dependent methyltransferases"/>
    <property type="match status" value="1"/>
</dbReference>
<evidence type="ECO:0000256" key="4">
    <source>
        <dbReference type="ARBA" id="ARBA00023453"/>
    </source>
</evidence>
<reference evidence="5 6" key="1">
    <citation type="submission" date="2024-05" db="EMBL/GenBank/DDBJ databases">
        <title>Genome sequencing and assembly of Indian major carp, Cirrhinus mrigala (Hamilton, 1822).</title>
        <authorList>
            <person name="Mohindra V."/>
            <person name="Chowdhury L.M."/>
            <person name="Lal K."/>
            <person name="Jena J.K."/>
        </authorList>
    </citation>
    <scope>NUCLEOTIDE SEQUENCE [LARGE SCALE GENOMIC DNA]</scope>
    <source>
        <strain evidence="5">CM1030</strain>
        <tissue evidence="5">Blood</tissue>
    </source>
</reference>
<dbReference type="InterPro" id="IPR050362">
    <property type="entry name" value="Cation-dep_OMT"/>
</dbReference>
<dbReference type="PROSITE" id="PS51682">
    <property type="entry name" value="SAM_OMT_I"/>
    <property type="match status" value="1"/>
</dbReference>
<sequence length="75" mass="8336">KTMEHELSMIMVACEQSQFMANLASLIKAKKAIEIGVYTGYNALSIALTLPEDGKLIACDISEDFINIGRPFWKL</sequence>
<dbReference type="Proteomes" id="UP001529510">
    <property type="component" value="Unassembled WGS sequence"/>
</dbReference>
<gene>
    <name evidence="5" type="ORF">M9458_024355</name>
</gene>
<feature type="non-terminal residue" evidence="5">
    <location>
        <position position="1"/>
    </location>
</feature>
<keyword evidence="2" id="KW-0808">Transferase</keyword>
<keyword evidence="1" id="KW-0489">Methyltransferase</keyword>
<dbReference type="GO" id="GO:0032259">
    <property type="term" value="P:methylation"/>
    <property type="evidence" value="ECO:0007669"/>
    <property type="project" value="UniProtKB-KW"/>
</dbReference>
<dbReference type="EMBL" id="JAMKFB020000012">
    <property type="protein sequence ID" value="KAL0178913.1"/>
    <property type="molecule type" value="Genomic_DNA"/>
</dbReference>
<name>A0ABD0PXZ9_CIRMR</name>
<evidence type="ECO:0000313" key="5">
    <source>
        <dbReference type="EMBL" id="KAL0178913.1"/>
    </source>
</evidence>
<dbReference type="GO" id="GO:0008168">
    <property type="term" value="F:methyltransferase activity"/>
    <property type="evidence" value="ECO:0007669"/>
    <property type="project" value="UniProtKB-KW"/>
</dbReference>
<comment type="similarity">
    <text evidence="4">Belongs to the class I-like SAM-binding methyltransferase superfamily. Cation-dependent O-methyltransferase family.</text>
</comment>
<keyword evidence="6" id="KW-1185">Reference proteome</keyword>
<comment type="caution">
    <text evidence="5">The sequence shown here is derived from an EMBL/GenBank/DDBJ whole genome shotgun (WGS) entry which is preliminary data.</text>
</comment>
<dbReference type="InterPro" id="IPR002935">
    <property type="entry name" value="SAM_O-MeTrfase"/>
</dbReference>
<organism evidence="5 6">
    <name type="scientific">Cirrhinus mrigala</name>
    <name type="common">Mrigala</name>
    <dbReference type="NCBI Taxonomy" id="683832"/>
    <lineage>
        <taxon>Eukaryota</taxon>
        <taxon>Metazoa</taxon>
        <taxon>Chordata</taxon>
        <taxon>Craniata</taxon>
        <taxon>Vertebrata</taxon>
        <taxon>Euteleostomi</taxon>
        <taxon>Actinopterygii</taxon>
        <taxon>Neopterygii</taxon>
        <taxon>Teleostei</taxon>
        <taxon>Ostariophysi</taxon>
        <taxon>Cypriniformes</taxon>
        <taxon>Cyprinidae</taxon>
        <taxon>Labeoninae</taxon>
        <taxon>Labeonini</taxon>
        <taxon>Cirrhinus</taxon>
    </lineage>
</organism>
<dbReference type="InterPro" id="IPR029063">
    <property type="entry name" value="SAM-dependent_MTases_sf"/>
</dbReference>
<accession>A0ABD0PXZ9</accession>
<dbReference type="PANTHER" id="PTHR10509">
    <property type="entry name" value="O-METHYLTRANSFERASE-RELATED"/>
    <property type="match status" value="1"/>
</dbReference>
<dbReference type="PANTHER" id="PTHR10509:SF93">
    <property type="entry name" value="CATECHOL O-METHYLTRANSFERASE DOMAIN-CONTAINING PROTEIN 1"/>
    <property type="match status" value="1"/>
</dbReference>
<proteinExistence type="inferred from homology"/>
<dbReference type="Pfam" id="PF01596">
    <property type="entry name" value="Methyltransf_3"/>
    <property type="match status" value="1"/>
</dbReference>
<feature type="non-terminal residue" evidence="5">
    <location>
        <position position="75"/>
    </location>
</feature>
<dbReference type="AlphaFoldDB" id="A0ABD0PXZ9"/>
<evidence type="ECO:0000256" key="1">
    <source>
        <dbReference type="ARBA" id="ARBA00022603"/>
    </source>
</evidence>
<evidence type="ECO:0000256" key="2">
    <source>
        <dbReference type="ARBA" id="ARBA00022679"/>
    </source>
</evidence>